<comment type="caution">
    <text evidence="2">The sequence shown here is derived from an EMBL/GenBank/DDBJ whole genome shotgun (WGS) entry which is preliminary data.</text>
</comment>
<feature type="transmembrane region" description="Helical" evidence="1">
    <location>
        <begin position="439"/>
        <end position="460"/>
    </location>
</feature>
<feature type="transmembrane region" description="Helical" evidence="1">
    <location>
        <begin position="518"/>
        <end position="537"/>
    </location>
</feature>
<feature type="transmembrane region" description="Helical" evidence="1">
    <location>
        <begin position="628"/>
        <end position="651"/>
    </location>
</feature>
<reference evidence="2 3" key="1">
    <citation type="submission" date="2023-08" db="EMBL/GenBank/DDBJ databases">
        <title>Black Yeasts Isolated from many extreme environments.</title>
        <authorList>
            <person name="Coleine C."/>
            <person name="Stajich J.E."/>
            <person name="Selbmann L."/>
        </authorList>
    </citation>
    <scope>NUCLEOTIDE SEQUENCE [LARGE SCALE GENOMIC DNA]</scope>
    <source>
        <strain evidence="2 3">CCFEE 5885</strain>
    </source>
</reference>
<dbReference type="Proteomes" id="UP001345013">
    <property type="component" value="Unassembled WGS sequence"/>
</dbReference>
<keyword evidence="3" id="KW-1185">Reference proteome</keyword>
<evidence type="ECO:0000313" key="3">
    <source>
        <dbReference type="Proteomes" id="UP001345013"/>
    </source>
</evidence>
<gene>
    <name evidence="2" type="ORF">LTR24_006480</name>
</gene>
<evidence type="ECO:0000313" key="2">
    <source>
        <dbReference type="EMBL" id="KAK5087691.1"/>
    </source>
</evidence>
<dbReference type="Pfam" id="PF11915">
    <property type="entry name" value="DUF3433"/>
    <property type="match status" value="1"/>
</dbReference>
<feature type="transmembrane region" description="Helical" evidence="1">
    <location>
        <begin position="565"/>
        <end position="591"/>
    </location>
</feature>
<protein>
    <submittedName>
        <fullName evidence="2">Uncharacterized protein</fullName>
    </submittedName>
</protein>
<proteinExistence type="predicted"/>
<evidence type="ECO:0000256" key="1">
    <source>
        <dbReference type="SAM" id="Phobius"/>
    </source>
</evidence>
<name>A0ABR0K6B3_9EURO</name>
<organism evidence="2 3">
    <name type="scientific">Lithohypha guttulata</name>
    <dbReference type="NCBI Taxonomy" id="1690604"/>
    <lineage>
        <taxon>Eukaryota</taxon>
        <taxon>Fungi</taxon>
        <taxon>Dikarya</taxon>
        <taxon>Ascomycota</taxon>
        <taxon>Pezizomycotina</taxon>
        <taxon>Eurotiomycetes</taxon>
        <taxon>Chaetothyriomycetidae</taxon>
        <taxon>Chaetothyriales</taxon>
        <taxon>Trichomeriaceae</taxon>
        <taxon>Lithohypha</taxon>
    </lineage>
</organism>
<keyword evidence="1" id="KW-0472">Membrane</keyword>
<dbReference type="EMBL" id="JAVRRG010000084">
    <property type="protein sequence ID" value="KAK5087691.1"/>
    <property type="molecule type" value="Genomic_DNA"/>
</dbReference>
<keyword evidence="1" id="KW-1133">Transmembrane helix</keyword>
<dbReference type="InterPro" id="IPR021840">
    <property type="entry name" value="DUF3433"/>
</dbReference>
<sequence>MPQFVLLNALRERHIAVVASATGSIILKMIVAASTGLIVLTPTEFVNHGMNVMTTGQLNVSRFVASGPSANEVDIGTMLYYGHVAKGLPLRNGTDVSSAYQQPSMPDVIERDHTLTAPADIFIPGYQCVEVNTTNRFGDLNDDGSFELDLDVAPCPAALKDAPLNTTLMSTNLTIWTMPRKTRGPEGSAFLHLDYYQFPCPEFLGIGSSPQVLMGERTVRGADPSTESTAFYVVSKLSLNSSECRIKNYGIGDGMDCDVTAKLSSVTTVACTANFAAKQIELSLRKAQRDSVRPFLLETSHELSATDLSVQGFNNSLLQSVIPWLSEAAAGLSVIDYDMNSIDLYQPTYRVANNTPIMLKRSGVEDGRDWHNLFEFFMSPIDAGGYASTINGTLLRRGVEETMNGILAQWGALELFSNNTATVVASASYSEDRLHIKPLSYWFMVACLLIMALLGIILTFNLPSPCLRSSPASMAGFTTLLAEDKHLQTTLNASIPQQKISVTADASKWYRPLSVQRSVIMLTLITPVMLVGVLGGLQHLSDSAHGIVQIDKSKPPLYLEGWTHYLPTVVMIGVAAAYDCLVFNVCLFSTFAKLKSGARSTDTIDHDLSIQMKVRALVTSCSMYQNGAALSILAGLLGSTLTIVVSGLYSINTMPIELNMPYRFQSVINPMKSNGSGSVGREAATTLALTDQFNLNFPSWTNDQLVLPVMVAAPKLMTDEDRVMSLFMPNPADPNVTNSLLDIEIPAYRPYLDCTTLPVENVAARLVTP</sequence>
<dbReference type="PANTHER" id="PTHR37544">
    <property type="entry name" value="SPRAY-RELATED"/>
    <property type="match status" value="1"/>
</dbReference>
<dbReference type="PANTHER" id="PTHR37544:SF1">
    <property type="entry name" value="PHOSPHORIBOSYLAMINOIMIDAZOLE-SUCCINOCARBOXAMIDE SYNTHASE"/>
    <property type="match status" value="1"/>
</dbReference>
<accession>A0ABR0K6B3</accession>
<keyword evidence="1" id="KW-0812">Transmembrane</keyword>